<proteinExistence type="predicted"/>
<dbReference type="EMBL" id="RRCF01000001">
    <property type="protein sequence ID" value="RRJ22933.1"/>
    <property type="molecule type" value="Genomic_DNA"/>
</dbReference>
<dbReference type="RefSeq" id="WP_046518757.1">
    <property type="nucleotide sequence ID" value="NZ_LAVS01000004.1"/>
</dbReference>
<evidence type="ECO:0000313" key="2">
    <source>
        <dbReference type="EMBL" id="RRJ22933.1"/>
    </source>
</evidence>
<dbReference type="AlphaFoldDB" id="A0A3P3QRL3"/>
<dbReference type="InterPro" id="IPR052340">
    <property type="entry name" value="RNase_Y/CdgJ"/>
</dbReference>
<feature type="domain" description="HDOD" evidence="1">
    <location>
        <begin position="22"/>
        <end position="215"/>
    </location>
</feature>
<dbReference type="PROSITE" id="PS51833">
    <property type="entry name" value="HDOD"/>
    <property type="match status" value="1"/>
</dbReference>
<evidence type="ECO:0000259" key="1">
    <source>
        <dbReference type="PROSITE" id="PS51833"/>
    </source>
</evidence>
<dbReference type="Gene3D" id="1.10.3210.10">
    <property type="entry name" value="Hypothetical protein af1432"/>
    <property type="match status" value="1"/>
</dbReference>
<reference evidence="2 3" key="1">
    <citation type="submission" date="2018-11" db="EMBL/GenBank/DDBJ databases">
        <title>Draft genome analysis of Rheinheimera mesophila isolated from an industrial waste site.</title>
        <authorList>
            <person name="Yu Q."/>
            <person name="Qi Y."/>
            <person name="Zhang H."/>
            <person name="Lu Y."/>
            <person name="Pu J."/>
        </authorList>
    </citation>
    <scope>NUCLEOTIDE SEQUENCE [LARGE SCALE GENOMIC DNA]</scope>
    <source>
        <strain evidence="2 3">IITR13</strain>
    </source>
</reference>
<dbReference type="SUPFAM" id="SSF109604">
    <property type="entry name" value="HD-domain/PDEase-like"/>
    <property type="match status" value="1"/>
</dbReference>
<accession>A0A3P3QRL3</accession>
<name>A0A3P3QRL3_9GAMM</name>
<dbReference type="Proteomes" id="UP000276260">
    <property type="component" value="Unassembled WGS sequence"/>
</dbReference>
<dbReference type="Pfam" id="PF08668">
    <property type="entry name" value="HDOD"/>
    <property type="match status" value="1"/>
</dbReference>
<dbReference type="PANTHER" id="PTHR33525:SF3">
    <property type="entry name" value="RIBONUCLEASE Y"/>
    <property type="match status" value="1"/>
</dbReference>
<gene>
    <name evidence="2" type="ORF">EIK76_02275</name>
</gene>
<comment type="caution">
    <text evidence="2">The sequence shown here is derived from an EMBL/GenBank/DDBJ whole genome shotgun (WGS) entry which is preliminary data.</text>
</comment>
<keyword evidence="3" id="KW-1185">Reference proteome</keyword>
<evidence type="ECO:0000313" key="3">
    <source>
        <dbReference type="Proteomes" id="UP000276260"/>
    </source>
</evidence>
<protein>
    <submittedName>
        <fullName evidence="2">HDOD domain-containing protein</fullName>
    </submittedName>
</protein>
<organism evidence="2 3">
    <name type="scientific">Rheinheimera mesophila</name>
    <dbReference type="NCBI Taxonomy" id="1547515"/>
    <lineage>
        <taxon>Bacteria</taxon>
        <taxon>Pseudomonadati</taxon>
        <taxon>Pseudomonadota</taxon>
        <taxon>Gammaproteobacteria</taxon>
        <taxon>Chromatiales</taxon>
        <taxon>Chromatiaceae</taxon>
        <taxon>Rheinheimera</taxon>
    </lineage>
</organism>
<dbReference type="OrthoDB" id="598113at2"/>
<dbReference type="InterPro" id="IPR013976">
    <property type="entry name" value="HDOD"/>
</dbReference>
<sequence length="280" mass="31208">MSNENALLSLLVEKIQNDTLVLPSLPEIALRVRKMAEDPNVNLNQMADIISHDPAMSARMMKIANSAFLGRTVHVNSLHQAVTRIGLRYIKNIVTAMAVEQLFVSHSSLIKELMGKVWHDTLEVAAVALAAMQLYNSNLKVSPVNFDTMTLAGLIHNIGALPILTEAEKHLDQFGDKDFITHCITDLAGGIGGSILRKWEFPEELVEVAEQWNTSLAHGDKVNYLDFIRIATIQKGLAKDKTEVRVALKPYADRGLINGIDFYRSPEFVAIYQDMKQLFV</sequence>
<dbReference type="PANTHER" id="PTHR33525">
    <property type="match status" value="1"/>
</dbReference>